<dbReference type="STRING" id="4846.A0A367K6D0"/>
<dbReference type="EMBL" id="PJQM01002149">
    <property type="protein sequence ID" value="RCH97728.1"/>
    <property type="molecule type" value="Genomic_DNA"/>
</dbReference>
<gene>
    <name evidence="2" type="ORF">CU098_011708</name>
</gene>
<evidence type="ECO:0000259" key="1">
    <source>
        <dbReference type="Pfam" id="PF13380"/>
    </source>
</evidence>
<dbReference type="OrthoDB" id="5138418at2759"/>
<dbReference type="InterPro" id="IPR003781">
    <property type="entry name" value="CoA-bd"/>
</dbReference>
<accession>A0A367K6D0</accession>
<dbReference type="AlphaFoldDB" id="A0A367K6D0"/>
<keyword evidence="3" id="KW-1185">Reference proteome</keyword>
<dbReference type="Proteomes" id="UP000253551">
    <property type="component" value="Unassembled WGS sequence"/>
</dbReference>
<reference evidence="2 3" key="1">
    <citation type="journal article" date="2018" name="G3 (Bethesda)">
        <title>Phylogenetic and Phylogenomic Definition of Rhizopus Species.</title>
        <authorList>
            <person name="Gryganskyi A.P."/>
            <person name="Golan J."/>
            <person name="Dolatabadi S."/>
            <person name="Mondo S."/>
            <person name="Robb S."/>
            <person name="Idnurm A."/>
            <person name="Muszewska A."/>
            <person name="Steczkiewicz K."/>
            <person name="Masonjones S."/>
            <person name="Liao H.L."/>
            <person name="Gajdeczka M.T."/>
            <person name="Anike F."/>
            <person name="Vuek A."/>
            <person name="Anishchenko I.M."/>
            <person name="Voigt K."/>
            <person name="de Hoog G.S."/>
            <person name="Smith M.E."/>
            <person name="Heitman J."/>
            <person name="Vilgalys R."/>
            <person name="Stajich J.E."/>
        </authorList>
    </citation>
    <scope>NUCLEOTIDE SEQUENCE [LARGE SCALE GENOMIC DNA]</scope>
    <source>
        <strain evidence="2 3">LSU 92-RS-03</strain>
    </source>
</reference>
<evidence type="ECO:0000313" key="2">
    <source>
        <dbReference type="EMBL" id="RCH97728.1"/>
    </source>
</evidence>
<protein>
    <recommendedName>
        <fullName evidence="1">CoA-binding domain-containing protein</fullName>
    </recommendedName>
</protein>
<dbReference type="PANTHER" id="PTHR33303:SF2">
    <property type="entry name" value="COA-BINDING DOMAIN-CONTAINING PROTEIN"/>
    <property type="match status" value="1"/>
</dbReference>
<dbReference type="InterPro" id="IPR036291">
    <property type="entry name" value="NAD(P)-bd_dom_sf"/>
</dbReference>
<dbReference type="Pfam" id="PF13380">
    <property type="entry name" value="CoA_binding_2"/>
    <property type="match status" value="1"/>
</dbReference>
<comment type="caution">
    <text evidence="2">The sequence shown here is derived from an EMBL/GenBank/DDBJ whole genome shotgun (WGS) entry which is preliminary data.</text>
</comment>
<proteinExistence type="predicted"/>
<organism evidence="2 3">
    <name type="scientific">Rhizopus stolonifer</name>
    <name type="common">Rhizopus nigricans</name>
    <dbReference type="NCBI Taxonomy" id="4846"/>
    <lineage>
        <taxon>Eukaryota</taxon>
        <taxon>Fungi</taxon>
        <taxon>Fungi incertae sedis</taxon>
        <taxon>Mucoromycota</taxon>
        <taxon>Mucoromycotina</taxon>
        <taxon>Mucoromycetes</taxon>
        <taxon>Mucorales</taxon>
        <taxon>Mucorineae</taxon>
        <taxon>Rhizopodaceae</taxon>
        <taxon>Rhizopus</taxon>
    </lineage>
</organism>
<sequence>RYFAVVGASTSREKFGNKVLRWYQSNQLDVIPVHPKEPSIEGLSTIHSIQQLAHPEETSLSVITPPSITHQVLQLAEQLVK</sequence>
<dbReference type="PANTHER" id="PTHR33303">
    <property type="entry name" value="CYTOPLASMIC PROTEIN-RELATED"/>
    <property type="match status" value="1"/>
</dbReference>
<dbReference type="Gene3D" id="3.40.50.720">
    <property type="entry name" value="NAD(P)-binding Rossmann-like Domain"/>
    <property type="match status" value="1"/>
</dbReference>
<dbReference type="SUPFAM" id="SSF51735">
    <property type="entry name" value="NAD(P)-binding Rossmann-fold domains"/>
    <property type="match status" value="1"/>
</dbReference>
<feature type="non-terminal residue" evidence="2">
    <location>
        <position position="1"/>
    </location>
</feature>
<feature type="domain" description="CoA-binding" evidence="1">
    <location>
        <begin position="3"/>
        <end position="78"/>
    </location>
</feature>
<name>A0A367K6D0_RHIST</name>
<evidence type="ECO:0000313" key="3">
    <source>
        <dbReference type="Proteomes" id="UP000253551"/>
    </source>
</evidence>